<reference evidence="1 2" key="1">
    <citation type="submission" date="2018-04" db="EMBL/GenBank/DDBJ databases">
        <title>Genomic Encyclopedia of Type Strains, Phase IV (KMG-IV): sequencing the most valuable type-strain genomes for metagenomic binning, comparative biology and taxonomic classification.</title>
        <authorList>
            <person name="Goeker M."/>
        </authorList>
    </citation>
    <scope>NUCLEOTIDE SEQUENCE [LARGE SCALE GENOMIC DNA]</scope>
    <source>
        <strain evidence="1 2">DSM 45771</strain>
    </source>
</reference>
<evidence type="ECO:0000313" key="1">
    <source>
        <dbReference type="EMBL" id="PVZ03439.1"/>
    </source>
</evidence>
<dbReference type="RefSeq" id="WP_243418367.1">
    <property type="nucleotide sequence ID" value="NZ_QEKW01000021.1"/>
</dbReference>
<dbReference type="Pfam" id="PF09844">
    <property type="entry name" value="DUF2071"/>
    <property type="match status" value="1"/>
</dbReference>
<keyword evidence="2" id="KW-1185">Reference proteome</keyword>
<evidence type="ECO:0008006" key="3">
    <source>
        <dbReference type="Google" id="ProtNLM"/>
    </source>
</evidence>
<dbReference type="Gene3D" id="2.40.400.10">
    <property type="entry name" value="Acetoacetate decarboxylase-like"/>
    <property type="match status" value="1"/>
</dbReference>
<evidence type="ECO:0000313" key="2">
    <source>
        <dbReference type="Proteomes" id="UP000245639"/>
    </source>
</evidence>
<dbReference type="InterPro" id="IPR018644">
    <property type="entry name" value="DUF2071"/>
</dbReference>
<accession>A0A2U1EU53</accession>
<sequence length="249" mass="27825">MSERAEPVRREAPDYTGPTMMTQSWCDIAFLHWAVPPERVAPLLPPGVRPDVHEGVTWVGLVPFRMVGAGVLRAPSIPWLGTFPETNVRLYTVDERGVRGIVFRSLDASRLAVVAGARAAFGLPYRWARMEIDDGDGSRTYVTRRPHRSRVRVRVGEPMASGPLEEFLTARWGLHERHLGVDWYVPNVHEPWPLHAAEVLELDDTLVAAAGFPELTGRPPDHVVASPGASVRFGFPRPWRRPAVGRRRG</sequence>
<gene>
    <name evidence="1" type="ORF">C8D89_12139</name>
</gene>
<dbReference type="InterPro" id="IPR023375">
    <property type="entry name" value="ADC_dom_sf"/>
</dbReference>
<proteinExistence type="predicted"/>
<dbReference type="Proteomes" id="UP000245639">
    <property type="component" value="Unassembled WGS sequence"/>
</dbReference>
<dbReference type="PANTHER" id="PTHR39186">
    <property type="entry name" value="DUF2071 FAMILY PROTEIN"/>
    <property type="match status" value="1"/>
</dbReference>
<name>A0A2U1EU53_9PSEU</name>
<organism evidence="1 2">
    <name type="scientific">Actinomycetospora cinnamomea</name>
    <dbReference type="NCBI Taxonomy" id="663609"/>
    <lineage>
        <taxon>Bacteria</taxon>
        <taxon>Bacillati</taxon>
        <taxon>Actinomycetota</taxon>
        <taxon>Actinomycetes</taxon>
        <taxon>Pseudonocardiales</taxon>
        <taxon>Pseudonocardiaceae</taxon>
        <taxon>Actinomycetospora</taxon>
    </lineage>
</organism>
<comment type="caution">
    <text evidence="1">The sequence shown here is derived from an EMBL/GenBank/DDBJ whole genome shotgun (WGS) entry which is preliminary data.</text>
</comment>
<dbReference type="SUPFAM" id="SSF160104">
    <property type="entry name" value="Acetoacetate decarboxylase-like"/>
    <property type="match status" value="1"/>
</dbReference>
<dbReference type="PANTHER" id="PTHR39186:SF1">
    <property type="entry name" value="DUF2071 DOMAIN-CONTAINING PROTEIN"/>
    <property type="match status" value="1"/>
</dbReference>
<dbReference type="EMBL" id="QEKW01000021">
    <property type="protein sequence ID" value="PVZ03439.1"/>
    <property type="molecule type" value="Genomic_DNA"/>
</dbReference>
<dbReference type="AlphaFoldDB" id="A0A2U1EU53"/>
<protein>
    <recommendedName>
        <fullName evidence="3">DUF2071 domain-containing protein</fullName>
    </recommendedName>
</protein>